<dbReference type="EMBL" id="DXHS01000033">
    <property type="protein sequence ID" value="HIW02082.1"/>
    <property type="molecule type" value="Genomic_DNA"/>
</dbReference>
<feature type="domain" description="Glucose-1-phosphate adenylyltransferase/Bifunctional protein GlmU-like C-terminal hexapeptide" evidence="4">
    <location>
        <begin position="279"/>
        <end position="352"/>
    </location>
</feature>
<accession>A0A9D1PYE9</accession>
<dbReference type="InterPro" id="IPR011832">
    <property type="entry name" value="GlgDAde_trans"/>
</dbReference>
<organism evidence="5 6">
    <name type="scientific">Candidatus Protoclostridium stercorigallinarum</name>
    <dbReference type="NCBI Taxonomy" id="2838741"/>
    <lineage>
        <taxon>Bacteria</taxon>
        <taxon>Bacillati</taxon>
        <taxon>Bacillota</taxon>
        <taxon>Clostridia</taxon>
        <taxon>Candidatus Protoclostridium</taxon>
    </lineage>
</organism>
<dbReference type="InterPro" id="IPR005835">
    <property type="entry name" value="NTP_transferase_dom"/>
</dbReference>
<keyword evidence="5" id="KW-0548">Nucleotidyltransferase</keyword>
<dbReference type="NCBIfam" id="TIGR02092">
    <property type="entry name" value="glgD"/>
    <property type="match status" value="1"/>
</dbReference>
<dbReference type="PANTHER" id="PTHR43523:SF6">
    <property type="entry name" value="GLYCOGEN BIOSYNTHESIS PROTEIN GLGD"/>
    <property type="match status" value="1"/>
</dbReference>
<dbReference type="Pfam" id="PF00483">
    <property type="entry name" value="NTP_transferase"/>
    <property type="match status" value="1"/>
</dbReference>
<dbReference type="InterPro" id="IPR011004">
    <property type="entry name" value="Trimer_LpxA-like_sf"/>
</dbReference>
<dbReference type="AlphaFoldDB" id="A0A9D1PYE9"/>
<dbReference type="Proteomes" id="UP000823990">
    <property type="component" value="Unassembled WGS sequence"/>
</dbReference>
<evidence type="ECO:0000313" key="6">
    <source>
        <dbReference type="Proteomes" id="UP000823990"/>
    </source>
</evidence>
<proteinExistence type="inferred from homology"/>
<dbReference type="Pfam" id="PF24894">
    <property type="entry name" value="Hexapep_GlmU"/>
    <property type="match status" value="1"/>
</dbReference>
<dbReference type="EC" id="2.7.7.27" evidence="5"/>
<gene>
    <name evidence="5" type="primary">glgD</name>
    <name evidence="5" type="ORF">H9892_01940</name>
</gene>
<comment type="similarity">
    <text evidence="1">Belongs to the bacterial/plant glucose-1-phosphate adenylyltransferase family.</text>
</comment>
<dbReference type="InterPro" id="IPR029044">
    <property type="entry name" value="Nucleotide-diphossugar_trans"/>
</dbReference>
<reference evidence="5" key="1">
    <citation type="journal article" date="2021" name="PeerJ">
        <title>Extensive microbial diversity within the chicken gut microbiome revealed by metagenomics and culture.</title>
        <authorList>
            <person name="Gilroy R."/>
            <person name="Ravi A."/>
            <person name="Getino M."/>
            <person name="Pursley I."/>
            <person name="Horton D.L."/>
            <person name="Alikhan N.F."/>
            <person name="Baker D."/>
            <person name="Gharbi K."/>
            <person name="Hall N."/>
            <person name="Watson M."/>
            <person name="Adriaenssens E.M."/>
            <person name="Foster-Nyarko E."/>
            <person name="Jarju S."/>
            <person name="Secka A."/>
            <person name="Antonio M."/>
            <person name="Oren A."/>
            <person name="Chaudhuri R.R."/>
            <person name="La Ragione R."/>
            <person name="Hildebrand F."/>
            <person name="Pallen M.J."/>
        </authorList>
    </citation>
    <scope>NUCLEOTIDE SEQUENCE</scope>
    <source>
        <strain evidence="5">12435</strain>
    </source>
</reference>
<name>A0A9D1PYE9_9FIRM</name>
<evidence type="ECO:0000313" key="5">
    <source>
        <dbReference type="EMBL" id="HIW02082.1"/>
    </source>
</evidence>
<dbReference type="PANTHER" id="PTHR43523">
    <property type="entry name" value="GLUCOSE-1-PHOSPHATE ADENYLYLTRANSFERASE-RELATED"/>
    <property type="match status" value="1"/>
</dbReference>
<feature type="domain" description="Nucleotidyl transferase" evidence="3">
    <location>
        <begin position="19"/>
        <end position="159"/>
    </location>
</feature>
<sequence>MKTLGIIFSNIHERDIPELTKVRTLASVPFGGRYRLIDFVLSGMVNSGITNVGIITKYNYQSLMDHVQSGKNWDLSRKNGGLTILPPFSDEAGGGVFNSRFEAIKSVASYIRHNDADYVVMADCDIVCNLDFAPALVEHAKNEADITMFYREKDVSKTDRERLIVETDKTGRVVKTCRIEGAKGVHKVYTDFMIINRRLLLYILDHSVQWGISSFSRDILCNTKEYKIYGYKLDGYCVAVNSLADYYKHSMELLDADVVRELFYKGGAGIYTKVRDSVPAKFTDTARVTNSMIADGCLIEGEVTDSIIFRGCHIAKGAKVTKSIIMQDSVVDSGATLNCVIMDKDAHVLDGRMLSGHPTHPYYIEKEGTI</sequence>
<dbReference type="CDD" id="cd02508">
    <property type="entry name" value="ADP_Glucose_PP"/>
    <property type="match status" value="1"/>
</dbReference>
<reference evidence="5" key="2">
    <citation type="submission" date="2021-04" db="EMBL/GenBank/DDBJ databases">
        <authorList>
            <person name="Gilroy R."/>
        </authorList>
    </citation>
    <scope>NUCLEOTIDE SEQUENCE</scope>
    <source>
        <strain evidence="5">12435</strain>
    </source>
</reference>
<evidence type="ECO:0000256" key="1">
    <source>
        <dbReference type="ARBA" id="ARBA00010443"/>
    </source>
</evidence>
<evidence type="ECO:0000259" key="4">
    <source>
        <dbReference type="Pfam" id="PF24894"/>
    </source>
</evidence>
<dbReference type="Gene3D" id="3.90.550.10">
    <property type="entry name" value="Spore Coat Polysaccharide Biosynthesis Protein SpsA, Chain A"/>
    <property type="match status" value="1"/>
</dbReference>
<evidence type="ECO:0000259" key="3">
    <source>
        <dbReference type="Pfam" id="PF00483"/>
    </source>
</evidence>
<dbReference type="CDD" id="cd04651">
    <property type="entry name" value="LbH_G1P_AT_C"/>
    <property type="match status" value="1"/>
</dbReference>
<keyword evidence="5" id="KW-0808">Transferase</keyword>
<dbReference type="SUPFAM" id="SSF53448">
    <property type="entry name" value="Nucleotide-diphospho-sugar transferases"/>
    <property type="match status" value="1"/>
</dbReference>
<dbReference type="Gene3D" id="2.160.10.10">
    <property type="entry name" value="Hexapeptide repeat proteins"/>
    <property type="match status" value="1"/>
</dbReference>
<evidence type="ECO:0000256" key="2">
    <source>
        <dbReference type="ARBA" id="ARBA00023056"/>
    </source>
</evidence>
<dbReference type="InterPro" id="IPR011831">
    <property type="entry name" value="ADP-Glc_PPase"/>
</dbReference>
<comment type="caution">
    <text evidence="5">The sequence shown here is derived from an EMBL/GenBank/DDBJ whole genome shotgun (WGS) entry which is preliminary data.</text>
</comment>
<dbReference type="GO" id="GO:0005978">
    <property type="term" value="P:glycogen biosynthetic process"/>
    <property type="evidence" value="ECO:0007669"/>
    <property type="project" value="UniProtKB-KW"/>
</dbReference>
<dbReference type="InterPro" id="IPR056818">
    <property type="entry name" value="GlmU/GlgC-like_hexapep"/>
</dbReference>
<dbReference type="SUPFAM" id="SSF51161">
    <property type="entry name" value="Trimeric LpxA-like enzymes"/>
    <property type="match status" value="1"/>
</dbReference>
<keyword evidence="2" id="KW-0320">Glycogen biosynthesis</keyword>
<dbReference type="GO" id="GO:0008878">
    <property type="term" value="F:glucose-1-phosphate adenylyltransferase activity"/>
    <property type="evidence" value="ECO:0007669"/>
    <property type="project" value="UniProtKB-EC"/>
</dbReference>
<protein>
    <submittedName>
        <fullName evidence="5">Glucose-1-phosphate adenylyltransferase subunit GlgD</fullName>
        <ecNumber evidence="5">2.7.7.27</ecNumber>
    </submittedName>
</protein>